<organism evidence="1 2">
    <name type="scientific">Cuscuta campestris</name>
    <dbReference type="NCBI Taxonomy" id="132261"/>
    <lineage>
        <taxon>Eukaryota</taxon>
        <taxon>Viridiplantae</taxon>
        <taxon>Streptophyta</taxon>
        <taxon>Embryophyta</taxon>
        <taxon>Tracheophyta</taxon>
        <taxon>Spermatophyta</taxon>
        <taxon>Magnoliopsida</taxon>
        <taxon>eudicotyledons</taxon>
        <taxon>Gunneridae</taxon>
        <taxon>Pentapetalae</taxon>
        <taxon>asterids</taxon>
        <taxon>lamiids</taxon>
        <taxon>Solanales</taxon>
        <taxon>Convolvulaceae</taxon>
        <taxon>Cuscuteae</taxon>
        <taxon>Cuscuta</taxon>
        <taxon>Cuscuta subgen. Grammica</taxon>
        <taxon>Cuscuta sect. Cleistogrammica</taxon>
    </lineage>
</organism>
<keyword evidence="2" id="KW-1185">Reference proteome</keyword>
<dbReference type="AlphaFoldDB" id="A0A484KE97"/>
<sequence length="128" mass="14671">MDGLPKHEVWVKGQSELIVTSQNWTNTLGWRERVFSWLCIFDPCNKIHDGSSKLLDFGLCVVVHEKKIGGHYRYMIPKENAIASLGANDEVEEPRTTFYLDQWRQTRSIISPRFGNPKEAGHISDLIA</sequence>
<reference evidence="1 2" key="1">
    <citation type="submission" date="2018-04" db="EMBL/GenBank/DDBJ databases">
        <authorList>
            <person name="Vogel A."/>
        </authorList>
    </citation>
    <scope>NUCLEOTIDE SEQUENCE [LARGE SCALE GENOMIC DNA]</scope>
</reference>
<protein>
    <submittedName>
        <fullName evidence="1">Uncharacterized protein</fullName>
    </submittedName>
</protein>
<dbReference type="EMBL" id="OOIL02000230">
    <property type="protein sequence ID" value="VFQ62224.1"/>
    <property type="molecule type" value="Genomic_DNA"/>
</dbReference>
<evidence type="ECO:0000313" key="1">
    <source>
        <dbReference type="EMBL" id="VFQ62224.1"/>
    </source>
</evidence>
<proteinExistence type="predicted"/>
<accession>A0A484KE97</accession>
<gene>
    <name evidence="1" type="ORF">CCAM_LOCUS4000</name>
</gene>
<name>A0A484KE97_9ASTE</name>
<dbReference type="Proteomes" id="UP000595140">
    <property type="component" value="Unassembled WGS sequence"/>
</dbReference>
<evidence type="ECO:0000313" key="2">
    <source>
        <dbReference type="Proteomes" id="UP000595140"/>
    </source>
</evidence>